<accession>A0ABY6IRF6</accession>
<dbReference type="EMBL" id="CP107716">
    <property type="protein sequence ID" value="UYQ72024.1"/>
    <property type="molecule type" value="Genomic_DNA"/>
</dbReference>
<dbReference type="InterPro" id="IPR006311">
    <property type="entry name" value="TAT_signal"/>
</dbReference>
<dbReference type="PROSITE" id="PS51318">
    <property type="entry name" value="TAT"/>
    <property type="match status" value="1"/>
</dbReference>
<dbReference type="PANTHER" id="PTHR31157">
    <property type="entry name" value="SCP DOMAIN-CONTAINING PROTEIN"/>
    <property type="match status" value="1"/>
</dbReference>
<evidence type="ECO:0000256" key="1">
    <source>
        <dbReference type="SAM" id="SignalP"/>
    </source>
</evidence>
<proteinExistence type="predicted"/>
<dbReference type="SUPFAM" id="SSF55797">
    <property type="entry name" value="PR-1-like"/>
    <property type="match status" value="1"/>
</dbReference>
<dbReference type="InterPro" id="IPR014044">
    <property type="entry name" value="CAP_dom"/>
</dbReference>
<dbReference type="Pfam" id="PF00188">
    <property type="entry name" value="CAP"/>
    <property type="match status" value="1"/>
</dbReference>
<evidence type="ECO:0000313" key="4">
    <source>
        <dbReference type="Proteomes" id="UP001163882"/>
    </source>
</evidence>
<feature type="domain" description="SCP" evidence="2">
    <location>
        <begin position="50"/>
        <end position="165"/>
    </location>
</feature>
<sequence>MIEITRRRFLTLSASGGAAFVLAACSSGTVIMTTERATPVSSVSIAEATRKLNAMRAERNLPLLSHNATLQRAAEEQARLMAENSVVAHTAAPEQTLHTRLRRMGFGGGAGENLAGGPPNLDTAIVGWLKSPSHNKTMVNPDYVQFGIAIERGPATTYNTYGTYWALLMGVRSPAGRP</sequence>
<dbReference type="CDD" id="cd05379">
    <property type="entry name" value="CAP_bacterial"/>
    <property type="match status" value="1"/>
</dbReference>
<dbReference type="InterPro" id="IPR035940">
    <property type="entry name" value="CAP_sf"/>
</dbReference>
<protein>
    <submittedName>
        <fullName evidence="3">CAP domain-containing protein</fullName>
    </submittedName>
</protein>
<gene>
    <name evidence="3" type="ORF">OF122_18630</name>
</gene>
<feature type="signal peptide" evidence="1">
    <location>
        <begin position="1"/>
        <end position="23"/>
    </location>
</feature>
<keyword evidence="1" id="KW-0732">Signal</keyword>
<keyword evidence="4" id="KW-1185">Reference proteome</keyword>
<dbReference type="RefSeq" id="WP_264225668.1">
    <property type="nucleotide sequence ID" value="NZ_CP107716.1"/>
</dbReference>
<reference evidence="3" key="1">
    <citation type="submission" date="2022-10" db="EMBL/GenBank/DDBJ databases">
        <title>YIM 151497 complete genome.</title>
        <authorList>
            <person name="Chen X."/>
        </authorList>
    </citation>
    <scope>NUCLEOTIDE SEQUENCE</scope>
    <source>
        <strain evidence="3">YIM 151497</strain>
    </source>
</reference>
<evidence type="ECO:0000259" key="2">
    <source>
        <dbReference type="Pfam" id="PF00188"/>
    </source>
</evidence>
<name>A0ABY6IRF6_9HYPH</name>
<dbReference type="PROSITE" id="PS51257">
    <property type="entry name" value="PROKAR_LIPOPROTEIN"/>
    <property type="match status" value="1"/>
</dbReference>
<feature type="chain" id="PRO_5045975796" evidence="1">
    <location>
        <begin position="24"/>
        <end position="178"/>
    </location>
</feature>
<organism evidence="3 4">
    <name type="scientific">Pelagibacterium flavum</name>
    <dbReference type="NCBI Taxonomy" id="2984530"/>
    <lineage>
        <taxon>Bacteria</taxon>
        <taxon>Pseudomonadati</taxon>
        <taxon>Pseudomonadota</taxon>
        <taxon>Alphaproteobacteria</taxon>
        <taxon>Hyphomicrobiales</taxon>
        <taxon>Devosiaceae</taxon>
        <taxon>Pelagibacterium</taxon>
    </lineage>
</organism>
<dbReference type="PANTHER" id="PTHR31157:SF1">
    <property type="entry name" value="SCP DOMAIN-CONTAINING PROTEIN"/>
    <property type="match status" value="1"/>
</dbReference>
<dbReference type="Proteomes" id="UP001163882">
    <property type="component" value="Chromosome"/>
</dbReference>
<dbReference type="Gene3D" id="3.40.33.10">
    <property type="entry name" value="CAP"/>
    <property type="match status" value="1"/>
</dbReference>
<evidence type="ECO:0000313" key="3">
    <source>
        <dbReference type="EMBL" id="UYQ72024.1"/>
    </source>
</evidence>